<dbReference type="SUPFAM" id="SSF55073">
    <property type="entry name" value="Nucleotide cyclase"/>
    <property type="match status" value="1"/>
</dbReference>
<dbReference type="InterPro" id="IPR029016">
    <property type="entry name" value="GAF-like_dom_sf"/>
</dbReference>
<dbReference type="NCBIfam" id="TIGR00254">
    <property type="entry name" value="GGDEF"/>
    <property type="match status" value="1"/>
</dbReference>
<dbReference type="SMART" id="SM00052">
    <property type="entry name" value="EAL"/>
    <property type="match status" value="1"/>
</dbReference>
<organism evidence="4 5">
    <name type="scientific">Klenkia brasiliensis</name>
    <dbReference type="NCBI Taxonomy" id="333142"/>
    <lineage>
        <taxon>Bacteria</taxon>
        <taxon>Bacillati</taxon>
        <taxon>Actinomycetota</taxon>
        <taxon>Actinomycetes</taxon>
        <taxon>Geodermatophilales</taxon>
        <taxon>Geodermatophilaceae</taxon>
        <taxon>Klenkia</taxon>
    </lineage>
</organism>
<feature type="transmembrane region" description="Helical" evidence="1">
    <location>
        <begin position="190"/>
        <end position="215"/>
    </location>
</feature>
<dbReference type="InterPro" id="IPR043128">
    <property type="entry name" value="Rev_trsase/Diguanyl_cyclase"/>
</dbReference>
<dbReference type="PANTHER" id="PTHR33121">
    <property type="entry name" value="CYCLIC DI-GMP PHOSPHODIESTERASE PDEF"/>
    <property type="match status" value="1"/>
</dbReference>
<dbReference type="CDD" id="cd01948">
    <property type="entry name" value="EAL"/>
    <property type="match status" value="1"/>
</dbReference>
<dbReference type="Pfam" id="PF00990">
    <property type="entry name" value="GGDEF"/>
    <property type="match status" value="1"/>
</dbReference>
<dbReference type="FunFam" id="3.20.20.450:FF:000001">
    <property type="entry name" value="Cyclic di-GMP phosphodiesterase yahA"/>
    <property type="match status" value="1"/>
</dbReference>
<gene>
    <name evidence="4" type="ORF">SAMN05660324_0862</name>
</gene>
<dbReference type="Gene3D" id="3.30.450.40">
    <property type="match status" value="1"/>
</dbReference>
<feature type="transmembrane region" description="Helical" evidence="1">
    <location>
        <begin position="44"/>
        <end position="64"/>
    </location>
</feature>
<dbReference type="AlphaFoldDB" id="A0A1G7N1Y8"/>
<proteinExistence type="predicted"/>
<keyword evidence="1" id="KW-1133">Transmembrane helix</keyword>
<reference evidence="5" key="1">
    <citation type="submission" date="2016-10" db="EMBL/GenBank/DDBJ databases">
        <authorList>
            <person name="Varghese N."/>
            <person name="Submissions S."/>
        </authorList>
    </citation>
    <scope>NUCLEOTIDE SEQUENCE [LARGE SCALE GENOMIC DNA]</scope>
    <source>
        <strain evidence="5">DSM 44526</strain>
    </source>
</reference>
<protein>
    <submittedName>
        <fullName evidence="4">Diguanylate cyclase (GGDEF) domain-containing protein</fullName>
    </submittedName>
</protein>
<evidence type="ECO:0000259" key="2">
    <source>
        <dbReference type="PROSITE" id="PS50883"/>
    </source>
</evidence>
<dbReference type="Gene3D" id="3.20.20.450">
    <property type="entry name" value="EAL domain"/>
    <property type="match status" value="1"/>
</dbReference>
<evidence type="ECO:0000313" key="5">
    <source>
        <dbReference type="Proteomes" id="UP000198863"/>
    </source>
</evidence>
<feature type="transmembrane region" description="Helical" evidence="1">
    <location>
        <begin position="146"/>
        <end position="170"/>
    </location>
</feature>
<dbReference type="SMART" id="SM00267">
    <property type="entry name" value="GGDEF"/>
    <property type="match status" value="1"/>
</dbReference>
<dbReference type="InterPro" id="IPR035919">
    <property type="entry name" value="EAL_sf"/>
</dbReference>
<accession>A0A1G7N1Y8</accession>
<keyword evidence="1" id="KW-0812">Transmembrane</keyword>
<dbReference type="SUPFAM" id="SSF55781">
    <property type="entry name" value="GAF domain-like"/>
    <property type="match status" value="1"/>
</dbReference>
<evidence type="ECO:0000256" key="1">
    <source>
        <dbReference type="SAM" id="Phobius"/>
    </source>
</evidence>
<dbReference type="OrthoDB" id="23692at2"/>
<dbReference type="PROSITE" id="PS50883">
    <property type="entry name" value="EAL"/>
    <property type="match status" value="1"/>
</dbReference>
<dbReference type="Pfam" id="PF00563">
    <property type="entry name" value="EAL"/>
    <property type="match status" value="1"/>
</dbReference>
<feature type="transmembrane region" description="Helical" evidence="1">
    <location>
        <begin position="116"/>
        <end position="134"/>
    </location>
</feature>
<dbReference type="Pfam" id="PF01590">
    <property type="entry name" value="GAF"/>
    <property type="match status" value="1"/>
</dbReference>
<dbReference type="PROSITE" id="PS50887">
    <property type="entry name" value="GGDEF"/>
    <property type="match status" value="1"/>
</dbReference>
<dbReference type="GO" id="GO:0071111">
    <property type="term" value="F:cyclic-guanylate-specific phosphodiesterase activity"/>
    <property type="evidence" value="ECO:0007669"/>
    <property type="project" value="InterPro"/>
</dbReference>
<evidence type="ECO:0000313" key="4">
    <source>
        <dbReference type="EMBL" id="SDF67927.1"/>
    </source>
</evidence>
<feature type="domain" description="EAL" evidence="2">
    <location>
        <begin position="575"/>
        <end position="828"/>
    </location>
</feature>
<sequence>MNRPAVDRRSVVVLAQGLALLLMAVVLGGPLVGTGPLSDLVPLPWWVLAVAFAVTEACVLHVQTAREARTVSVSELPLVLGLFFAGPVDLVVGRLVGSAAVFAWQRRSPLKTGWNLALISAQTALTTAVLHLVLHAAPGSAPLAWLGAFAGAFAAHALGSVALAAVIAVYERDLDLRGLLRDIAVGDPTAPVVVTVGLVVVTSLQASLVSAWLLVPALTGLVLGYRAYATLTERHLGLERLLRFTQAVSDSPETDQVLSRVLGEARELLHADRAEAVFVGNREGVTAHVRLGTSGRLSRSEETVQADAWVLDLVVHEGGSVLVQRGTRDADQRDWLDARAAREAVVVPLRGSTGVLGALLVLDRLGDVRTFDAGDVALAESVAAQAGVALQNGELVDQLRHDALHDALTGLPNRTQLQRGLAGALERVAGGRSPGAAVMILDLNGFKEVNDALGHQQGDQLLVVVGQRLTDAAGSAALVTRLGGDEFAVLAEDVADEDAAVRLGRRLLRALEHPVPLDGMEVEVTGSLGIALAPAHATEPAALLKRADLAVHDAKASTRGLRVFDPTVATEDPRRLALATELRTAVHEGHLEVHVQPQAEVATGRVVSVEALVRWTHPQLGRVGPDEFIPVAERSGLIGPLTTLVLDRSLAAVAAWRAAGTDLSVAVNLSTRSLHDTDLVDEVQRLLRRHGVPADRLTLEVTEGSVMADPARTISVLHRLRDLGCLLSVDDFGTGYSSLSYLKKLPVHEVKIDQSFVTGLRRGGEDVAIVRAIVDLGGHLGLTVVAEGVEDQATWDLLADTGCDLVQGWHLARPMATDALLPWLQQRERTAPHRPALRAL</sequence>
<dbReference type="Proteomes" id="UP000198863">
    <property type="component" value="Unassembled WGS sequence"/>
</dbReference>
<feature type="domain" description="GGDEF" evidence="3">
    <location>
        <begin position="434"/>
        <end position="566"/>
    </location>
</feature>
<dbReference type="CDD" id="cd01949">
    <property type="entry name" value="GGDEF"/>
    <property type="match status" value="1"/>
</dbReference>
<dbReference type="Gene3D" id="3.30.70.270">
    <property type="match status" value="1"/>
</dbReference>
<keyword evidence="5" id="KW-1185">Reference proteome</keyword>
<dbReference type="PANTHER" id="PTHR33121:SF70">
    <property type="entry name" value="SIGNALING PROTEIN YKOW"/>
    <property type="match status" value="1"/>
</dbReference>
<dbReference type="InterPro" id="IPR050706">
    <property type="entry name" value="Cyclic-di-GMP_PDE-like"/>
</dbReference>
<keyword evidence="1" id="KW-0472">Membrane</keyword>
<dbReference type="InterPro" id="IPR003018">
    <property type="entry name" value="GAF"/>
</dbReference>
<name>A0A1G7N1Y8_9ACTN</name>
<dbReference type="InterPro" id="IPR029787">
    <property type="entry name" value="Nucleotide_cyclase"/>
</dbReference>
<feature type="transmembrane region" description="Helical" evidence="1">
    <location>
        <begin position="76"/>
        <end position="104"/>
    </location>
</feature>
<dbReference type="InterPro" id="IPR001633">
    <property type="entry name" value="EAL_dom"/>
</dbReference>
<evidence type="ECO:0000259" key="3">
    <source>
        <dbReference type="PROSITE" id="PS50887"/>
    </source>
</evidence>
<dbReference type="EMBL" id="FNCF01000001">
    <property type="protein sequence ID" value="SDF67927.1"/>
    <property type="molecule type" value="Genomic_DNA"/>
</dbReference>
<dbReference type="SUPFAM" id="SSF141868">
    <property type="entry name" value="EAL domain-like"/>
    <property type="match status" value="1"/>
</dbReference>
<dbReference type="SMART" id="SM00065">
    <property type="entry name" value="GAF"/>
    <property type="match status" value="1"/>
</dbReference>
<dbReference type="InterPro" id="IPR000160">
    <property type="entry name" value="GGDEF_dom"/>
</dbReference>